<organism evidence="11 12">
    <name type="scientific">Acanthosepion pharaonis</name>
    <name type="common">Pharaoh cuttlefish</name>
    <name type="synonym">Sepia pharaonis</name>
    <dbReference type="NCBI Taxonomy" id="158019"/>
    <lineage>
        <taxon>Eukaryota</taxon>
        <taxon>Metazoa</taxon>
        <taxon>Spiralia</taxon>
        <taxon>Lophotrochozoa</taxon>
        <taxon>Mollusca</taxon>
        <taxon>Cephalopoda</taxon>
        <taxon>Coleoidea</taxon>
        <taxon>Decapodiformes</taxon>
        <taxon>Sepiida</taxon>
        <taxon>Sepiina</taxon>
        <taxon>Sepiidae</taxon>
        <taxon>Acanthosepion</taxon>
    </lineage>
</organism>
<comment type="catalytic activity">
    <reaction evidence="7">
        <text>phosphoethanolamine + S-adenosyl-L-methionine = N-methylethanolamine phosphate + S-adenosyl-L-homocysteine + H(+)</text>
        <dbReference type="Rhea" id="RHEA:20365"/>
        <dbReference type="ChEBI" id="CHEBI:15378"/>
        <dbReference type="ChEBI" id="CHEBI:57781"/>
        <dbReference type="ChEBI" id="CHEBI:57856"/>
        <dbReference type="ChEBI" id="CHEBI:58190"/>
        <dbReference type="ChEBI" id="CHEBI:59789"/>
        <dbReference type="EC" id="2.1.1.103"/>
    </reaction>
    <physiologicalReaction direction="left-to-right" evidence="7">
        <dbReference type="Rhea" id="RHEA:20366"/>
    </physiologicalReaction>
</comment>
<dbReference type="PANTHER" id="PTHR44307:SF2">
    <property type="entry name" value="PHOSPHOETHANOLAMINE METHYLTRANSFERASE ISOFORM X1"/>
    <property type="match status" value="1"/>
</dbReference>
<evidence type="ECO:0000259" key="9">
    <source>
        <dbReference type="Pfam" id="PF13649"/>
    </source>
</evidence>
<dbReference type="InterPro" id="IPR041698">
    <property type="entry name" value="Methyltransf_25"/>
</dbReference>
<dbReference type="SUPFAM" id="SSF53335">
    <property type="entry name" value="S-adenosyl-L-methionine-dependent methyltransferases"/>
    <property type="match status" value="2"/>
</dbReference>
<comment type="pathway">
    <text evidence="2">Lipid metabolism.</text>
</comment>
<evidence type="ECO:0000256" key="1">
    <source>
        <dbReference type="ARBA" id="ARBA00004969"/>
    </source>
</evidence>
<evidence type="ECO:0000313" key="11">
    <source>
        <dbReference type="EMBL" id="CAE1299387.1"/>
    </source>
</evidence>
<dbReference type="InterPro" id="IPR029063">
    <property type="entry name" value="SAM-dependent_MTases_sf"/>
</dbReference>
<sequence length="486" mass="55470">MHRSIHPTCTSTLVHYEEKVGKYRNSTWQTSGRYTHTDVSDCNVIQIGAHNCLLSKEIASKCKSLLIFDCNKDFLSSNRTAVGEKANVKYCGDNVLQVDQPADSVNIVIIDEMLQYFDGKDMQALLERILTWLKKDGYFLCLESCHSIKESSDKSEGEKSSCRDFGFYHAAFQLVSIDSADSHFGLDVVFSQTLQYTQGEEVRKSPTLWMMIKDPISEQCNHGFKTFQEFLDSKQYSVTGILRYEKVFGRCFVSTGGLDTTKKFVAKLNIKPGEKVLDVGCGIGGSAFHMAQIYGAEVVGIDLSTNMILIAHQRCQEVNLTQKVHFEIADATKRHFEPCSFDVIYSRDTIIHIKDKLALFKKFYEWLKPGGRLLITDYCCSAGSHSDQFKSYTKQRGYIFLPVEKYGQELKEAGFQNIQSTDMTDHFIEILHNEKNKVHNMKKEFIQQFSVDDYNAIISGWEEKVQRCKYGDQKWGHFMAEKLAST</sequence>
<dbReference type="Proteomes" id="UP000597762">
    <property type="component" value="Unassembled WGS sequence"/>
</dbReference>
<dbReference type="PANTHER" id="PTHR44307">
    <property type="entry name" value="PHOSPHOETHANOLAMINE METHYLTRANSFERASE"/>
    <property type="match status" value="1"/>
</dbReference>
<accession>A0A812DC45</accession>
<comment type="caution">
    <text evidence="11">The sequence shown here is derived from an EMBL/GenBank/DDBJ whole genome shotgun (WGS) entry which is preliminary data.</text>
</comment>
<evidence type="ECO:0000256" key="5">
    <source>
        <dbReference type="ARBA" id="ARBA00035674"/>
    </source>
</evidence>
<dbReference type="Pfam" id="PF13847">
    <property type="entry name" value="Methyltransf_31"/>
    <property type="match status" value="1"/>
</dbReference>
<feature type="domain" description="Methyltransferase" evidence="9">
    <location>
        <begin position="44"/>
        <end position="137"/>
    </location>
</feature>
<comment type="pathway">
    <text evidence="1">Phospholipid metabolism; phosphatidylcholine biosynthesis.</text>
</comment>
<dbReference type="EMBL" id="CAHIKZ030003369">
    <property type="protein sequence ID" value="CAE1299387.1"/>
    <property type="molecule type" value="Genomic_DNA"/>
</dbReference>
<reference evidence="11" key="1">
    <citation type="submission" date="2021-01" db="EMBL/GenBank/DDBJ databases">
        <authorList>
            <person name="Li R."/>
            <person name="Bekaert M."/>
        </authorList>
    </citation>
    <scope>NUCLEOTIDE SEQUENCE</scope>
    <source>
        <strain evidence="11">Farmed</strain>
    </source>
</reference>
<evidence type="ECO:0000259" key="10">
    <source>
        <dbReference type="Pfam" id="PF13847"/>
    </source>
</evidence>
<comment type="catalytic activity">
    <reaction evidence="6">
        <text>N,N-dimethylethanolamine phosphate + S-adenosyl-L-methionine = phosphocholine + S-adenosyl-L-homocysteine + H(+)</text>
        <dbReference type="Rhea" id="RHEA:25325"/>
        <dbReference type="ChEBI" id="CHEBI:15378"/>
        <dbReference type="ChEBI" id="CHEBI:57856"/>
        <dbReference type="ChEBI" id="CHEBI:58641"/>
        <dbReference type="ChEBI" id="CHEBI:59789"/>
        <dbReference type="ChEBI" id="CHEBI:295975"/>
        <dbReference type="EC" id="2.1.1.103"/>
    </reaction>
    <physiologicalReaction direction="left-to-right" evidence="6">
        <dbReference type="Rhea" id="RHEA:25326"/>
    </physiologicalReaction>
</comment>
<comment type="catalytic activity">
    <reaction evidence="8">
        <text>N-methylethanolamine phosphate + S-adenosyl-L-methionine = N,N-dimethylethanolamine phosphate + S-adenosyl-L-homocysteine + H(+)</text>
        <dbReference type="Rhea" id="RHEA:25321"/>
        <dbReference type="ChEBI" id="CHEBI:15378"/>
        <dbReference type="ChEBI" id="CHEBI:57781"/>
        <dbReference type="ChEBI" id="CHEBI:57856"/>
        <dbReference type="ChEBI" id="CHEBI:58641"/>
        <dbReference type="ChEBI" id="CHEBI:59789"/>
        <dbReference type="EC" id="2.1.1.103"/>
    </reaction>
    <physiologicalReaction direction="left-to-right" evidence="8">
        <dbReference type="Rhea" id="RHEA:25322"/>
    </physiologicalReaction>
</comment>
<dbReference type="Gene3D" id="3.40.50.150">
    <property type="entry name" value="Vaccinia Virus protein VP39"/>
    <property type="match status" value="2"/>
</dbReference>
<keyword evidence="4 11" id="KW-0808">Transferase</keyword>
<evidence type="ECO:0000313" key="12">
    <source>
        <dbReference type="Proteomes" id="UP000597762"/>
    </source>
</evidence>
<protein>
    <recommendedName>
        <fullName evidence="5">phosphoethanolamine N-methyltransferase</fullName>
        <ecNumber evidence="5">2.1.1.103</ecNumber>
    </recommendedName>
</protein>
<evidence type="ECO:0000256" key="3">
    <source>
        <dbReference type="ARBA" id="ARBA00022603"/>
    </source>
</evidence>
<proteinExistence type="predicted"/>
<gene>
    <name evidence="11" type="ORF">SPHA_53208</name>
</gene>
<evidence type="ECO:0000256" key="2">
    <source>
        <dbReference type="ARBA" id="ARBA00005189"/>
    </source>
</evidence>
<evidence type="ECO:0000256" key="4">
    <source>
        <dbReference type="ARBA" id="ARBA00022679"/>
    </source>
</evidence>
<evidence type="ECO:0000256" key="8">
    <source>
        <dbReference type="ARBA" id="ARBA00047841"/>
    </source>
</evidence>
<dbReference type="InterPro" id="IPR025714">
    <property type="entry name" value="Methyltranfer_dom"/>
</dbReference>
<keyword evidence="3 11" id="KW-0489">Methyltransferase</keyword>
<dbReference type="CDD" id="cd02440">
    <property type="entry name" value="AdoMet_MTases"/>
    <property type="match status" value="1"/>
</dbReference>
<evidence type="ECO:0000256" key="7">
    <source>
        <dbReference type="ARBA" id="ARBA00047622"/>
    </source>
</evidence>
<dbReference type="OrthoDB" id="8300214at2759"/>
<dbReference type="GO" id="GO:0032259">
    <property type="term" value="P:methylation"/>
    <property type="evidence" value="ECO:0007669"/>
    <property type="project" value="UniProtKB-KW"/>
</dbReference>
<dbReference type="AlphaFoldDB" id="A0A812DC45"/>
<name>A0A812DC45_ACAPH</name>
<dbReference type="Pfam" id="PF13649">
    <property type="entry name" value="Methyltransf_25"/>
    <property type="match status" value="1"/>
</dbReference>
<evidence type="ECO:0000256" key="6">
    <source>
        <dbReference type="ARBA" id="ARBA00047619"/>
    </source>
</evidence>
<dbReference type="GO" id="GO:0000234">
    <property type="term" value="F:phosphoethanolamine N-methyltransferase activity"/>
    <property type="evidence" value="ECO:0007669"/>
    <property type="project" value="UniProtKB-EC"/>
</dbReference>
<feature type="domain" description="Methyltransferase" evidence="10">
    <location>
        <begin position="271"/>
        <end position="391"/>
    </location>
</feature>
<dbReference type="EC" id="2.1.1.103" evidence="5"/>
<keyword evidence="12" id="KW-1185">Reference proteome</keyword>